<dbReference type="RefSeq" id="WP_318064556.1">
    <property type="nucleotide sequence ID" value="NZ_JAWONS010000186.1"/>
</dbReference>
<keyword evidence="2" id="KW-1185">Reference proteome</keyword>
<proteinExistence type="predicted"/>
<accession>A0ABU4GL32</accession>
<gene>
    <name evidence="1" type="ORF">RZO55_12100</name>
</gene>
<dbReference type="Proteomes" id="UP001276854">
    <property type="component" value="Unassembled WGS sequence"/>
</dbReference>
<reference evidence="1 2" key="1">
    <citation type="submission" date="2023-10" db="EMBL/GenBank/DDBJ databases">
        <title>A novel Glycoside Hydrolase 43-Like Enzyme from Clostrdium boliviensis is an Endo-xylanase, and a Candidate for Xylooligosaccharides Production from Different Xylan Substrates.</title>
        <authorList>
            <person name="Alvarez M.T."/>
            <person name="Rocabado-Villegas L.R."/>
            <person name="Salas-Veizaga D.M."/>
            <person name="Linares-Pasten J.A."/>
            <person name="Gudmundsdottir E.E."/>
            <person name="Hreggvidsson G.O."/>
            <person name="Adlercreutz P."/>
            <person name="Nordberg Karlsson E."/>
        </authorList>
    </citation>
    <scope>NUCLEOTIDE SEQUENCE [LARGE SCALE GENOMIC DNA]</scope>
    <source>
        <strain evidence="1 2">E-1</strain>
    </source>
</reference>
<evidence type="ECO:0000313" key="2">
    <source>
        <dbReference type="Proteomes" id="UP001276854"/>
    </source>
</evidence>
<dbReference type="EMBL" id="JAWONS010000186">
    <property type="protein sequence ID" value="MDW2798316.1"/>
    <property type="molecule type" value="Genomic_DNA"/>
</dbReference>
<sequence>MKKLSLDDYIRLRKLVHRSARPLDFTKWNYLFENGSCEDFLSVLSSYQNEDGGFGYNIECNNWNPDSSPYTVCIALDYLDTAGDYVSNIKDMMVTGIIKYLAFGAYLLKDGWVGMQGIPTNNNFAHMPWFHYDPKKANEADTGVTKRLSAFLLKYADKSSDIYQKAAELKDKHKLYVKTLLNGYPDYDPTSFDPASFDPATWNLWQPLPVHFVGSPESEHYPTIKNVVDINLDAIVETLCNTSELHIMPEEDLNAFETNFPHPDGKRWCSTEQAIGNYYGNAQSITSNLDILKKFDRLDFSLENLKRSVL</sequence>
<dbReference type="SUPFAM" id="SSF48239">
    <property type="entry name" value="Terpenoid cyclases/Protein prenyltransferases"/>
    <property type="match status" value="1"/>
</dbReference>
<dbReference type="InterPro" id="IPR008930">
    <property type="entry name" value="Terpenoid_cyclase/PrenylTrfase"/>
</dbReference>
<evidence type="ECO:0000313" key="1">
    <source>
        <dbReference type="EMBL" id="MDW2798316.1"/>
    </source>
</evidence>
<comment type="caution">
    <text evidence="1">The sequence shown here is derived from an EMBL/GenBank/DDBJ whole genome shotgun (WGS) entry which is preliminary data.</text>
</comment>
<protein>
    <submittedName>
        <fullName evidence="1">Uncharacterized protein</fullName>
    </submittedName>
</protein>
<organism evidence="1 2">
    <name type="scientific">Clostridium boliviensis</name>
    <dbReference type="NCBI Taxonomy" id="318465"/>
    <lineage>
        <taxon>Bacteria</taxon>
        <taxon>Bacillati</taxon>
        <taxon>Bacillota</taxon>
        <taxon>Clostridia</taxon>
        <taxon>Eubacteriales</taxon>
        <taxon>Clostridiaceae</taxon>
        <taxon>Clostridium</taxon>
    </lineage>
</organism>
<name>A0ABU4GL32_9CLOT</name>